<feature type="transmembrane region" description="Helical" evidence="6">
    <location>
        <begin position="14"/>
        <end position="31"/>
    </location>
</feature>
<dbReference type="AlphaFoldDB" id="A0A9D1RDV4"/>
<dbReference type="PANTHER" id="PTHR32196:SF69">
    <property type="entry name" value="BRANCHED-CHAIN AMINO ACID TRANSPORT SYSTEM, PERMEASE PROTEIN"/>
    <property type="match status" value="1"/>
</dbReference>
<comment type="caution">
    <text evidence="7">The sequence shown here is derived from an EMBL/GenBank/DDBJ whole genome shotgun (WGS) entry which is preliminary data.</text>
</comment>
<accession>A0A9D1RDV4</accession>
<keyword evidence="5 6" id="KW-0472">Membrane</keyword>
<protein>
    <submittedName>
        <fullName evidence="7">ABC transporter permease</fullName>
    </submittedName>
</protein>
<feature type="transmembrane region" description="Helical" evidence="6">
    <location>
        <begin position="253"/>
        <end position="272"/>
    </location>
</feature>
<dbReference type="Pfam" id="PF02653">
    <property type="entry name" value="BPD_transp_2"/>
    <property type="match status" value="1"/>
</dbReference>
<organism evidence="7 8">
    <name type="scientific">Candidatus Eubacterium faecipullorum</name>
    <dbReference type="NCBI Taxonomy" id="2838571"/>
    <lineage>
        <taxon>Bacteria</taxon>
        <taxon>Bacillati</taxon>
        <taxon>Bacillota</taxon>
        <taxon>Clostridia</taxon>
        <taxon>Eubacteriales</taxon>
        <taxon>Eubacteriaceae</taxon>
        <taxon>Eubacterium</taxon>
    </lineage>
</organism>
<evidence type="ECO:0000313" key="8">
    <source>
        <dbReference type="Proteomes" id="UP000824205"/>
    </source>
</evidence>
<keyword evidence="3 6" id="KW-0812">Transmembrane</keyword>
<dbReference type="InterPro" id="IPR001851">
    <property type="entry name" value="ABC_transp_permease"/>
</dbReference>
<sequence>MEAVNIIKVVLEEGFKYAILALGVYLSYSILDFPDLSVDGTMPLGGIVSCILIFRGVDPWISLLVSFACGLAAGCLTGLLHVKLKLQPLLSGILVYTVLLSVNLVLIKLGTAGQSIVSVFGKKTVFNTGAADLLPQSINGITVRKLIVLFIFVVILKILIDLYLKTKSGMLLRATGSNQQYVVMLAKNPGMSKILGLALANGLAAVSGAMIAQSNETANTQMGVGMVVCGLSSVIIGLSLFKKLTFMKATTMVILGTICYRACLQIAVEIGLPSDYNRLLMAVLFVAAILFSRMGKKSKRRAKNA</sequence>
<feature type="transmembrane region" description="Helical" evidence="6">
    <location>
        <begin position="89"/>
        <end position="107"/>
    </location>
</feature>
<evidence type="ECO:0000256" key="1">
    <source>
        <dbReference type="ARBA" id="ARBA00004651"/>
    </source>
</evidence>
<name>A0A9D1RDV4_9FIRM</name>
<dbReference type="GO" id="GO:0022857">
    <property type="term" value="F:transmembrane transporter activity"/>
    <property type="evidence" value="ECO:0007669"/>
    <property type="project" value="InterPro"/>
</dbReference>
<evidence type="ECO:0000256" key="3">
    <source>
        <dbReference type="ARBA" id="ARBA00022692"/>
    </source>
</evidence>
<dbReference type="GO" id="GO:0005886">
    <property type="term" value="C:plasma membrane"/>
    <property type="evidence" value="ECO:0007669"/>
    <property type="project" value="UniProtKB-SubCell"/>
</dbReference>
<dbReference type="EMBL" id="DXGE01000001">
    <property type="protein sequence ID" value="HIW84877.1"/>
    <property type="molecule type" value="Genomic_DNA"/>
</dbReference>
<dbReference type="Proteomes" id="UP000824205">
    <property type="component" value="Unassembled WGS sequence"/>
</dbReference>
<feature type="transmembrane region" description="Helical" evidence="6">
    <location>
        <begin position="224"/>
        <end position="241"/>
    </location>
</feature>
<gene>
    <name evidence="7" type="ORF">IAA48_00110</name>
</gene>
<evidence type="ECO:0000256" key="4">
    <source>
        <dbReference type="ARBA" id="ARBA00022989"/>
    </source>
</evidence>
<evidence type="ECO:0000256" key="5">
    <source>
        <dbReference type="ARBA" id="ARBA00023136"/>
    </source>
</evidence>
<evidence type="ECO:0000313" key="7">
    <source>
        <dbReference type="EMBL" id="HIW84877.1"/>
    </source>
</evidence>
<proteinExistence type="predicted"/>
<evidence type="ECO:0000256" key="2">
    <source>
        <dbReference type="ARBA" id="ARBA00022475"/>
    </source>
</evidence>
<dbReference type="CDD" id="cd06574">
    <property type="entry name" value="TM_PBP1_branched-chain-AA_like"/>
    <property type="match status" value="1"/>
</dbReference>
<reference evidence="7" key="2">
    <citation type="submission" date="2021-04" db="EMBL/GenBank/DDBJ databases">
        <authorList>
            <person name="Gilroy R."/>
        </authorList>
    </citation>
    <scope>NUCLEOTIDE SEQUENCE</scope>
    <source>
        <strain evidence="7">421</strain>
    </source>
</reference>
<dbReference type="PANTHER" id="PTHR32196">
    <property type="entry name" value="ABC TRANSPORTER PERMEASE PROTEIN YPHD-RELATED-RELATED"/>
    <property type="match status" value="1"/>
</dbReference>
<keyword evidence="2" id="KW-1003">Cell membrane</keyword>
<feature type="transmembrane region" description="Helical" evidence="6">
    <location>
        <begin position="60"/>
        <end position="82"/>
    </location>
</feature>
<reference evidence="7" key="1">
    <citation type="journal article" date="2021" name="PeerJ">
        <title>Extensive microbial diversity within the chicken gut microbiome revealed by metagenomics and culture.</title>
        <authorList>
            <person name="Gilroy R."/>
            <person name="Ravi A."/>
            <person name="Getino M."/>
            <person name="Pursley I."/>
            <person name="Horton D.L."/>
            <person name="Alikhan N.F."/>
            <person name="Baker D."/>
            <person name="Gharbi K."/>
            <person name="Hall N."/>
            <person name="Watson M."/>
            <person name="Adriaenssens E.M."/>
            <person name="Foster-Nyarko E."/>
            <person name="Jarju S."/>
            <person name="Secka A."/>
            <person name="Antonio M."/>
            <person name="Oren A."/>
            <person name="Chaudhuri R.R."/>
            <person name="La Ragione R."/>
            <person name="Hildebrand F."/>
            <person name="Pallen M.J."/>
        </authorList>
    </citation>
    <scope>NUCLEOTIDE SEQUENCE</scope>
    <source>
        <strain evidence="7">421</strain>
    </source>
</reference>
<feature type="transmembrane region" description="Helical" evidence="6">
    <location>
        <begin position="194"/>
        <end position="212"/>
    </location>
</feature>
<feature type="transmembrane region" description="Helical" evidence="6">
    <location>
        <begin position="278"/>
        <end position="295"/>
    </location>
</feature>
<comment type="subcellular location">
    <subcellularLocation>
        <location evidence="1">Cell membrane</location>
        <topology evidence="1">Multi-pass membrane protein</topology>
    </subcellularLocation>
</comment>
<feature type="transmembrane region" description="Helical" evidence="6">
    <location>
        <begin position="146"/>
        <end position="164"/>
    </location>
</feature>
<evidence type="ECO:0000256" key="6">
    <source>
        <dbReference type="SAM" id="Phobius"/>
    </source>
</evidence>
<keyword evidence="4 6" id="KW-1133">Transmembrane helix</keyword>